<dbReference type="AlphaFoldDB" id="A0AAW2Z3L1"/>
<feature type="coiled-coil region" evidence="2">
    <location>
        <begin position="515"/>
        <end position="612"/>
    </location>
</feature>
<dbReference type="Pfam" id="PF21771">
    <property type="entry name" value="CFAP58_CC"/>
    <property type="match status" value="1"/>
</dbReference>
<evidence type="ECO:0000259" key="3">
    <source>
        <dbReference type="Pfam" id="PF21771"/>
    </source>
</evidence>
<evidence type="ECO:0000256" key="1">
    <source>
        <dbReference type="ARBA" id="ARBA00023054"/>
    </source>
</evidence>
<keyword evidence="1 2" id="KW-0175">Coiled coil</keyword>
<sequence>MSKEEKEGAPESTLSANAFEVLERDFQEVLFELAGDEHLEKFRVEFEKLHRALMRAHENEKRLIKKCEELSQEIVANAGKVQTAINLSKEDQLTIVKLKQEIDKVWKMVDASHKKEAKAKETIQLLTKEISTLSKLVDHGAGISSGQENTVNELAKAKDELVKEREDQHHKIIQLTNEVSNHSNSINKLNAEKKKLYEQLQQFKEDSVQHKHDLDMEVKKRERAEKKLQDSQAVLDAKNNEIKGKVNKILSLDDKVKELDEHVQKKQQQYLNHINTIEQLKTTIATNDSTIARLKEGRQMLQVDMSSLEQQVQGKEQQVKEVVEEKNTWQLRHAQLQKQVKKLEEEKAEIEQNTESHKGEQRQVEKKIEEMKREIEIEREGIEKLKAERNYLSRSLVLTDREKVKRNTQLSVAEDRKKKIETKLKSYIREAENRQKDIYRLEKEREKYASEAADATQKYNQALEEVKIKTLEAHELHKKIVDGQEKLKNQQALYEAVRSDRNAKSKALIEAHEETEEMKRKFKIMNQQIEQLKEEITSREKALVDETFTRELIRKTRDRLKDDQNKITDKLKEQEKNNAVQEDEVLRLTLIIKEADEERRKQQKEFEDFVSDRDILGTQLIRRNDEIALLYEKIAIQNAALDKGAMQSREKTNEIRLLKLKIAELCRKLHVITQQATKIKEYKAKIHASQKALLQERIKVKALGEELENPMNVHRWRKLEGSDPTAYQMILKTQMLQKRLIHKTETAMERDLVIQEKEKLYVELKNILAKQPGPELWEQLNTLHEKIKKKNDELKHAASVLNMHEYTRKQHDYEKERMKRELDEVKKEYQRYKKKDHERQQAAYQPPDIIEETTYSPQESMLSIVGGKNV</sequence>
<reference evidence="4 5" key="1">
    <citation type="submission" date="2024-03" db="EMBL/GenBank/DDBJ databases">
        <title>The Acrasis kona genome and developmental transcriptomes reveal deep origins of eukaryotic multicellular pathways.</title>
        <authorList>
            <person name="Sheikh S."/>
            <person name="Fu C.-J."/>
            <person name="Brown M.W."/>
            <person name="Baldauf S.L."/>
        </authorList>
    </citation>
    <scope>NUCLEOTIDE SEQUENCE [LARGE SCALE GENOMIC DNA]</scope>
    <source>
        <strain evidence="4 5">ATCC MYA-3509</strain>
    </source>
</reference>
<evidence type="ECO:0000313" key="5">
    <source>
        <dbReference type="Proteomes" id="UP001431209"/>
    </source>
</evidence>
<proteinExistence type="predicted"/>
<name>A0AAW2Z3L1_9EUKA</name>
<feature type="coiled-coil region" evidence="2">
    <location>
        <begin position="147"/>
        <end position="465"/>
    </location>
</feature>
<dbReference type="Proteomes" id="UP001431209">
    <property type="component" value="Unassembled WGS sequence"/>
</dbReference>
<gene>
    <name evidence="4" type="ORF">AKO1_014533</name>
</gene>
<keyword evidence="5" id="KW-1185">Reference proteome</keyword>
<dbReference type="InterPro" id="IPR049270">
    <property type="entry name" value="CFAP58_CC"/>
</dbReference>
<dbReference type="Gene3D" id="1.10.287.1490">
    <property type="match status" value="1"/>
</dbReference>
<feature type="coiled-coil region" evidence="2">
    <location>
        <begin position="808"/>
        <end position="835"/>
    </location>
</feature>
<feature type="domain" description="Cilia- and flagella-associated protein 58 central coiled coil" evidence="3">
    <location>
        <begin position="371"/>
        <end position="670"/>
    </location>
</feature>
<organism evidence="4 5">
    <name type="scientific">Acrasis kona</name>
    <dbReference type="NCBI Taxonomy" id="1008807"/>
    <lineage>
        <taxon>Eukaryota</taxon>
        <taxon>Discoba</taxon>
        <taxon>Heterolobosea</taxon>
        <taxon>Tetramitia</taxon>
        <taxon>Eutetramitia</taxon>
        <taxon>Acrasidae</taxon>
        <taxon>Acrasis</taxon>
    </lineage>
</organism>
<evidence type="ECO:0000313" key="4">
    <source>
        <dbReference type="EMBL" id="KAL0483555.1"/>
    </source>
</evidence>
<dbReference type="EMBL" id="JAOPGA020000966">
    <property type="protein sequence ID" value="KAL0483555.1"/>
    <property type="molecule type" value="Genomic_DNA"/>
</dbReference>
<dbReference type="GO" id="GO:0005856">
    <property type="term" value="C:cytoskeleton"/>
    <property type="evidence" value="ECO:0007669"/>
    <property type="project" value="TreeGrafter"/>
</dbReference>
<dbReference type="PANTHER" id="PTHR32083">
    <property type="entry name" value="CILIA AND FLAGELLA-ASSOCIATED PROTEIN 58-RELATED"/>
    <property type="match status" value="1"/>
</dbReference>
<comment type="caution">
    <text evidence="4">The sequence shown here is derived from an EMBL/GenBank/DDBJ whole genome shotgun (WGS) entry which is preliminary data.</text>
</comment>
<accession>A0AAW2Z3L1</accession>
<protein>
    <recommendedName>
        <fullName evidence="3">Cilia- and flagella-associated protein 58 central coiled coil domain-containing protein</fullName>
    </recommendedName>
</protein>
<dbReference type="PANTHER" id="PTHR32083:SF0">
    <property type="entry name" value="CILIA AND FLAGELLA-ASSOCIATED PROTEIN 58"/>
    <property type="match status" value="1"/>
</dbReference>
<evidence type="ECO:0000256" key="2">
    <source>
        <dbReference type="SAM" id="Coils"/>
    </source>
</evidence>